<dbReference type="EMBL" id="HACG01012596">
    <property type="protein sequence ID" value="CEK59461.1"/>
    <property type="molecule type" value="Transcribed_RNA"/>
</dbReference>
<feature type="compositionally biased region" description="Basic and acidic residues" evidence="1">
    <location>
        <begin position="49"/>
        <end position="66"/>
    </location>
</feature>
<accession>A0A0B6YVL3</accession>
<evidence type="ECO:0000313" key="3">
    <source>
        <dbReference type="EMBL" id="CEK59461.1"/>
    </source>
</evidence>
<organism evidence="2">
    <name type="scientific">Arion vulgaris</name>
    <dbReference type="NCBI Taxonomy" id="1028688"/>
    <lineage>
        <taxon>Eukaryota</taxon>
        <taxon>Metazoa</taxon>
        <taxon>Spiralia</taxon>
        <taxon>Lophotrochozoa</taxon>
        <taxon>Mollusca</taxon>
        <taxon>Gastropoda</taxon>
        <taxon>Heterobranchia</taxon>
        <taxon>Euthyneura</taxon>
        <taxon>Panpulmonata</taxon>
        <taxon>Eupulmonata</taxon>
        <taxon>Stylommatophora</taxon>
        <taxon>Helicina</taxon>
        <taxon>Arionoidea</taxon>
        <taxon>Arionidae</taxon>
        <taxon>Arion</taxon>
    </lineage>
</organism>
<sequence length="76" mass="8831">MSRELAHESRTSTRDENWGVKQTTSQAQELLLESTDHTNKQTTLTTNTKDSKVHKQHRPHTDKDNRQTTQTIQTED</sequence>
<protein>
    <submittedName>
        <fullName evidence="2">Uncharacterized protein</fullName>
    </submittedName>
</protein>
<feature type="compositionally biased region" description="Polar residues" evidence="1">
    <location>
        <begin position="67"/>
        <end position="76"/>
    </location>
</feature>
<feature type="region of interest" description="Disordered" evidence="1">
    <location>
        <begin position="1"/>
        <end position="76"/>
    </location>
</feature>
<dbReference type="EMBL" id="HACG01012595">
    <property type="protein sequence ID" value="CEK59460.1"/>
    <property type="molecule type" value="Transcribed_RNA"/>
</dbReference>
<reference evidence="2" key="1">
    <citation type="submission" date="2014-12" db="EMBL/GenBank/DDBJ databases">
        <title>Insight into the proteome of Arion vulgaris.</title>
        <authorList>
            <person name="Aradska J."/>
            <person name="Bulat T."/>
            <person name="Smidak R."/>
            <person name="Sarate P."/>
            <person name="Gangsoo J."/>
            <person name="Sialana F."/>
            <person name="Bilban M."/>
            <person name="Lubec G."/>
        </authorList>
    </citation>
    <scope>NUCLEOTIDE SEQUENCE</scope>
    <source>
        <tissue evidence="2">Skin</tissue>
    </source>
</reference>
<gene>
    <name evidence="2" type="primary">ORF36390</name>
    <name evidence="3" type="synonym">ORF36393</name>
</gene>
<evidence type="ECO:0000313" key="2">
    <source>
        <dbReference type="EMBL" id="CEK59460.1"/>
    </source>
</evidence>
<proteinExistence type="predicted"/>
<dbReference type="AlphaFoldDB" id="A0A0B6YVL3"/>
<name>A0A0B6YVL3_9EUPU</name>
<evidence type="ECO:0000256" key="1">
    <source>
        <dbReference type="SAM" id="MobiDB-lite"/>
    </source>
</evidence>
<feature type="compositionally biased region" description="Basic and acidic residues" evidence="1">
    <location>
        <begin position="1"/>
        <end position="18"/>
    </location>
</feature>